<protein>
    <submittedName>
        <fullName evidence="1">Uncharacterized protein</fullName>
    </submittedName>
</protein>
<comment type="caution">
    <text evidence="1">The sequence shown here is derived from an EMBL/GenBank/DDBJ whole genome shotgun (WGS) entry which is preliminary data.</text>
</comment>
<sequence length="114" mass="11923">MSSKTKRLAKLPAADAEDTYILKNPIKISPESPAVTEFHFRELELGDLKTISLKIGIDGVAIDGQSVLTLIGKLTGQTEVVVSKIRGVDIGGVGSVALGFMGIDLTSIGGEESP</sequence>
<accession>A0A0F8VRK0</accession>
<proteinExistence type="predicted"/>
<dbReference type="AlphaFoldDB" id="A0A0F8VRK0"/>
<organism evidence="1">
    <name type="scientific">marine sediment metagenome</name>
    <dbReference type="NCBI Taxonomy" id="412755"/>
    <lineage>
        <taxon>unclassified sequences</taxon>
        <taxon>metagenomes</taxon>
        <taxon>ecological metagenomes</taxon>
    </lineage>
</organism>
<gene>
    <name evidence="1" type="ORF">LCGC14_3160320</name>
</gene>
<dbReference type="EMBL" id="LAZR01069834">
    <property type="protein sequence ID" value="KKK46932.1"/>
    <property type="molecule type" value="Genomic_DNA"/>
</dbReference>
<reference evidence="1" key="1">
    <citation type="journal article" date="2015" name="Nature">
        <title>Complex archaea that bridge the gap between prokaryotes and eukaryotes.</title>
        <authorList>
            <person name="Spang A."/>
            <person name="Saw J.H."/>
            <person name="Jorgensen S.L."/>
            <person name="Zaremba-Niedzwiedzka K."/>
            <person name="Martijn J."/>
            <person name="Lind A.E."/>
            <person name="van Eijk R."/>
            <person name="Schleper C."/>
            <person name="Guy L."/>
            <person name="Ettema T.J."/>
        </authorList>
    </citation>
    <scope>NUCLEOTIDE SEQUENCE</scope>
</reference>
<evidence type="ECO:0000313" key="1">
    <source>
        <dbReference type="EMBL" id="KKK46932.1"/>
    </source>
</evidence>
<name>A0A0F8VRK0_9ZZZZ</name>